<dbReference type="AlphaFoldDB" id="A0A5B7FRP4"/>
<accession>A0A5B7FRP4</accession>
<organism evidence="3 4">
    <name type="scientific">Portunus trituberculatus</name>
    <name type="common">Swimming crab</name>
    <name type="synonym">Neptunus trituberculatus</name>
    <dbReference type="NCBI Taxonomy" id="210409"/>
    <lineage>
        <taxon>Eukaryota</taxon>
        <taxon>Metazoa</taxon>
        <taxon>Ecdysozoa</taxon>
        <taxon>Arthropoda</taxon>
        <taxon>Crustacea</taxon>
        <taxon>Multicrustacea</taxon>
        <taxon>Malacostraca</taxon>
        <taxon>Eumalacostraca</taxon>
        <taxon>Eucarida</taxon>
        <taxon>Decapoda</taxon>
        <taxon>Pleocyemata</taxon>
        <taxon>Brachyura</taxon>
        <taxon>Eubrachyura</taxon>
        <taxon>Portunoidea</taxon>
        <taxon>Portunidae</taxon>
        <taxon>Portuninae</taxon>
        <taxon>Portunus</taxon>
    </lineage>
</organism>
<name>A0A5B7FRP4_PORTR</name>
<gene>
    <name evidence="3" type="ORF">E2C01_042978</name>
</gene>
<keyword evidence="4" id="KW-1185">Reference proteome</keyword>
<keyword evidence="2" id="KW-0812">Transmembrane</keyword>
<keyword evidence="2" id="KW-0472">Membrane</keyword>
<evidence type="ECO:0000313" key="4">
    <source>
        <dbReference type="Proteomes" id="UP000324222"/>
    </source>
</evidence>
<proteinExistence type="predicted"/>
<comment type="caution">
    <text evidence="3">The sequence shown here is derived from an EMBL/GenBank/DDBJ whole genome shotgun (WGS) entry which is preliminary data.</text>
</comment>
<dbReference type="Proteomes" id="UP000324222">
    <property type="component" value="Unassembled WGS sequence"/>
</dbReference>
<reference evidence="3 4" key="1">
    <citation type="submission" date="2019-05" db="EMBL/GenBank/DDBJ databases">
        <title>Another draft genome of Portunus trituberculatus and its Hox gene families provides insights of decapod evolution.</title>
        <authorList>
            <person name="Jeong J.-H."/>
            <person name="Song I."/>
            <person name="Kim S."/>
            <person name="Choi T."/>
            <person name="Kim D."/>
            <person name="Ryu S."/>
            <person name="Kim W."/>
        </authorList>
    </citation>
    <scope>NUCLEOTIDE SEQUENCE [LARGE SCALE GENOMIC DNA]</scope>
    <source>
        <tissue evidence="3">Muscle</tissue>
    </source>
</reference>
<dbReference type="EMBL" id="VSRR010008718">
    <property type="protein sequence ID" value="MPC49182.1"/>
    <property type="molecule type" value="Genomic_DNA"/>
</dbReference>
<keyword evidence="2" id="KW-1133">Transmembrane helix</keyword>
<protein>
    <submittedName>
        <fullName evidence="3">Uncharacterized protein</fullName>
    </submittedName>
</protein>
<sequence>MVGSVPAENYTLVIMSTSSPALLVMRLFQERRVTHSCRRLASFMCPCLEPAAENREPPRTPSAYGVLLGLPGDSSPT</sequence>
<evidence type="ECO:0000256" key="2">
    <source>
        <dbReference type="SAM" id="Phobius"/>
    </source>
</evidence>
<feature type="transmembrane region" description="Helical" evidence="2">
    <location>
        <begin position="12"/>
        <end position="29"/>
    </location>
</feature>
<evidence type="ECO:0000313" key="3">
    <source>
        <dbReference type="EMBL" id="MPC49182.1"/>
    </source>
</evidence>
<evidence type="ECO:0000256" key="1">
    <source>
        <dbReference type="SAM" id="MobiDB-lite"/>
    </source>
</evidence>
<feature type="region of interest" description="Disordered" evidence="1">
    <location>
        <begin position="53"/>
        <end position="77"/>
    </location>
</feature>